<evidence type="ECO:0000313" key="2">
    <source>
        <dbReference type="EMBL" id="EEG31730.1"/>
    </source>
</evidence>
<dbReference type="PANTHER" id="PTHR36121:SF1">
    <property type="entry name" value="PROTEIN SXY"/>
    <property type="match status" value="1"/>
</dbReference>
<reference evidence="2 3" key="1">
    <citation type="submission" date="2009-01" db="EMBL/GenBank/DDBJ databases">
        <authorList>
            <person name="Fulton L."/>
            <person name="Clifton S."/>
            <person name="Fulton B."/>
            <person name="Xu J."/>
            <person name="Minx P."/>
            <person name="Pepin K.H."/>
            <person name="Johnson M."/>
            <person name="Bhonagiri V."/>
            <person name="Nash W.E."/>
            <person name="Mardis E.R."/>
            <person name="Wilson R.K."/>
        </authorList>
    </citation>
    <scope>NUCLEOTIDE SEQUENCE [LARGE SCALE GENOMIC DNA]</scope>
    <source>
        <strain evidence="2 3">DSM 5476</strain>
    </source>
</reference>
<keyword evidence="3" id="KW-1185">Reference proteome</keyword>
<protein>
    <submittedName>
        <fullName evidence="2">TfoX C-terminal domain protein</fullName>
    </submittedName>
</protein>
<proteinExistence type="predicted"/>
<accession>C0E9X5</accession>
<reference evidence="2 3" key="2">
    <citation type="submission" date="2009-02" db="EMBL/GenBank/DDBJ databases">
        <title>Draft genome sequence of Clostridium methylpentosum (DSM 5476).</title>
        <authorList>
            <person name="Sudarsanam P."/>
            <person name="Ley R."/>
            <person name="Guruge J."/>
            <person name="Turnbaugh P.J."/>
            <person name="Mahowald M."/>
            <person name="Liep D."/>
            <person name="Gordon J."/>
        </authorList>
    </citation>
    <scope>NUCLEOTIDE SEQUENCE [LARGE SCALE GENOMIC DNA]</scope>
    <source>
        <strain evidence="2 3">DSM 5476</strain>
    </source>
</reference>
<dbReference type="Pfam" id="PF04994">
    <property type="entry name" value="TfoX_C"/>
    <property type="match status" value="1"/>
</dbReference>
<comment type="caution">
    <text evidence="2">The sequence shown here is derived from an EMBL/GenBank/DDBJ whole genome shotgun (WGS) entry which is preliminary data.</text>
</comment>
<dbReference type="PANTHER" id="PTHR36121">
    <property type="entry name" value="PROTEIN SXY"/>
    <property type="match status" value="1"/>
</dbReference>
<evidence type="ECO:0000313" key="3">
    <source>
        <dbReference type="Proteomes" id="UP000003340"/>
    </source>
</evidence>
<dbReference type="InterPro" id="IPR007077">
    <property type="entry name" value="TfoX_C"/>
</dbReference>
<sequence length="83" mass="9212">MESLHELPNIGGILEQKLVQVGIGTPQQLRELGSKEAFLKIRRIDHTACLHMLTALEGAVQGVRKTELSSQVKAELRAFYNSL</sequence>
<evidence type="ECO:0000259" key="1">
    <source>
        <dbReference type="Pfam" id="PF04994"/>
    </source>
</evidence>
<dbReference type="STRING" id="537013.CLOSTMETH_00627"/>
<dbReference type="AlphaFoldDB" id="C0E9X5"/>
<organism evidence="2 3">
    <name type="scientific">[Clostridium] methylpentosum DSM 5476</name>
    <dbReference type="NCBI Taxonomy" id="537013"/>
    <lineage>
        <taxon>Bacteria</taxon>
        <taxon>Bacillati</taxon>
        <taxon>Bacillota</taxon>
        <taxon>Clostridia</taxon>
        <taxon>Eubacteriales</taxon>
        <taxon>Oscillospiraceae</taxon>
        <taxon>Oscillospiraceae incertae sedis</taxon>
    </lineage>
</organism>
<feature type="domain" description="TfoX C-terminal" evidence="1">
    <location>
        <begin position="2"/>
        <end position="79"/>
    </location>
</feature>
<dbReference type="HOGENOM" id="CLU_163277_2_1_9"/>
<dbReference type="Gene3D" id="1.10.150.20">
    <property type="entry name" value="5' to 3' exonuclease, C-terminal subdomain"/>
    <property type="match status" value="1"/>
</dbReference>
<dbReference type="Proteomes" id="UP000003340">
    <property type="component" value="Unassembled WGS sequence"/>
</dbReference>
<gene>
    <name evidence="2" type="ORF">CLOSTMETH_00627</name>
</gene>
<dbReference type="EMBL" id="ACEC01000025">
    <property type="protein sequence ID" value="EEG31730.1"/>
    <property type="molecule type" value="Genomic_DNA"/>
</dbReference>
<dbReference type="InterPro" id="IPR047525">
    <property type="entry name" value="TfoX-like"/>
</dbReference>
<name>C0E9X5_9FIRM</name>
<dbReference type="eggNOG" id="COG3743">
    <property type="taxonomic scope" value="Bacteria"/>
</dbReference>